<name>A0A1B0BCQ0_9MUSC</name>
<organism evidence="1 2">
    <name type="scientific">Glossina palpalis gambiensis</name>
    <dbReference type="NCBI Taxonomy" id="67801"/>
    <lineage>
        <taxon>Eukaryota</taxon>
        <taxon>Metazoa</taxon>
        <taxon>Ecdysozoa</taxon>
        <taxon>Arthropoda</taxon>
        <taxon>Hexapoda</taxon>
        <taxon>Insecta</taxon>
        <taxon>Pterygota</taxon>
        <taxon>Neoptera</taxon>
        <taxon>Endopterygota</taxon>
        <taxon>Diptera</taxon>
        <taxon>Brachycera</taxon>
        <taxon>Muscomorpha</taxon>
        <taxon>Hippoboscoidea</taxon>
        <taxon>Glossinidae</taxon>
        <taxon>Glossina</taxon>
    </lineage>
</organism>
<dbReference type="EnsemblMetazoa" id="GPPI025912-RA">
    <property type="protein sequence ID" value="GPPI025912-PA"/>
    <property type="gene ID" value="GPPI025912"/>
</dbReference>
<dbReference type="AlphaFoldDB" id="A0A1B0BCQ0"/>
<reference evidence="2" key="1">
    <citation type="submission" date="2015-01" db="EMBL/GenBank/DDBJ databases">
        <authorList>
            <person name="Aksoy S."/>
            <person name="Warren W."/>
            <person name="Wilson R.K."/>
        </authorList>
    </citation>
    <scope>NUCLEOTIDE SEQUENCE [LARGE SCALE GENOMIC DNA]</scope>
    <source>
        <strain evidence="2">IAEA</strain>
    </source>
</reference>
<evidence type="ECO:0000313" key="1">
    <source>
        <dbReference type="EnsemblMetazoa" id="GPPI025912-PA"/>
    </source>
</evidence>
<dbReference type="EMBL" id="JXJN01012081">
    <property type="status" value="NOT_ANNOTATED_CDS"/>
    <property type="molecule type" value="Genomic_DNA"/>
</dbReference>
<protein>
    <submittedName>
        <fullName evidence="1">Uncharacterized protein</fullName>
    </submittedName>
</protein>
<proteinExistence type="predicted"/>
<accession>A0A1B0BCQ0</accession>
<dbReference type="VEuPathDB" id="VectorBase:GPPI025912"/>
<reference evidence="1" key="2">
    <citation type="submission" date="2020-05" db="UniProtKB">
        <authorList>
            <consortium name="EnsemblMetazoa"/>
        </authorList>
    </citation>
    <scope>IDENTIFICATION</scope>
    <source>
        <strain evidence="1">IAEA</strain>
    </source>
</reference>
<sequence length="184" mass="20271">MRIFYQLNFKSIDNNPKASLASSSVTSSSLFNGSSSAPPSFSISSSSSLSKSSLSSSSILSSLSSLSSSSDVSTAPSICFEVLKFSFLYRYILIVDIVGVEKESRYNELQHMLPLRYSTDNGTTKSSREKKTLHFVDVKAPHGAFRVICVNISYIRSTRHDSEKARTLYNARLMIRAEAAGEIR</sequence>
<dbReference type="Proteomes" id="UP000092460">
    <property type="component" value="Unassembled WGS sequence"/>
</dbReference>
<evidence type="ECO:0000313" key="2">
    <source>
        <dbReference type="Proteomes" id="UP000092460"/>
    </source>
</evidence>
<keyword evidence="2" id="KW-1185">Reference proteome</keyword>